<dbReference type="InterPro" id="IPR000711">
    <property type="entry name" value="ATPase_OSCP/dsu"/>
</dbReference>
<sequence>MKQSTVAKRYAQALYEVAVKNQQVDLIESELSVVKQVVVNNPEILTVLGAPKLSLAKKKEMVGQAFASASDFVRNTLFLLVDRHRMSEVTSVIDAYSNLVNEAKGRANATVYSVRALTQEEQVQISAAYAPKVGKSSLHITNIVDPSILGGLKVRIGNRIFDATLQGKMDRLTKKLVIN</sequence>
<keyword evidence="6 8" id="KW-0139">CF(1)</keyword>
<dbReference type="KEGG" id="mcui:G8O30_12430"/>
<evidence type="ECO:0000256" key="1">
    <source>
        <dbReference type="ARBA" id="ARBA00004370"/>
    </source>
</evidence>
<dbReference type="Proteomes" id="UP000593626">
    <property type="component" value="Chromosome"/>
</dbReference>
<evidence type="ECO:0000256" key="4">
    <source>
        <dbReference type="ARBA" id="ARBA00023065"/>
    </source>
</evidence>
<evidence type="ECO:0000313" key="10">
    <source>
        <dbReference type="Proteomes" id="UP000593626"/>
    </source>
</evidence>
<evidence type="ECO:0000256" key="7">
    <source>
        <dbReference type="ARBA" id="ARBA00023310"/>
    </source>
</evidence>
<accession>A0A7S8HGR6</accession>
<name>A0A7S8HGR6_9BACI</name>
<comment type="function">
    <text evidence="8">F(1)F(0) ATP synthase produces ATP from ADP in the presence of a proton or sodium gradient. F-type ATPases consist of two structural domains, F(1) containing the extramembraneous catalytic core and F(0) containing the membrane proton channel, linked together by a central stalk and a peripheral stalk. During catalysis, ATP synthesis in the catalytic domain of F(1) is coupled via a rotary mechanism of the central stalk subunits to proton translocation.</text>
</comment>
<organism evidence="9 10">
    <name type="scientific">Mangrovibacillus cuniculi</name>
    <dbReference type="NCBI Taxonomy" id="2593652"/>
    <lineage>
        <taxon>Bacteria</taxon>
        <taxon>Bacillati</taxon>
        <taxon>Bacillota</taxon>
        <taxon>Bacilli</taxon>
        <taxon>Bacillales</taxon>
        <taxon>Bacillaceae</taxon>
        <taxon>Mangrovibacillus</taxon>
    </lineage>
</organism>
<dbReference type="PROSITE" id="PS00389">
    <property type="entry name" value="ATPASE_DELTA"/>
    <property type="match status" value="1"/>
</dbReference>
<dbReference type="PRINTS" id="PR00125">
    <property type="entry name" value="ATPASEDELTA"/>
</dbReference>
<dbReference type="AlphaFoldDB" id="A0A7S8HGR6"/>
<dbReference type="GO" id="GO:0045259">
    <property type="term" value="C:proton-transporting ATP synthase complex"/>
    <property type="evidence" value="ECO:0007669"/>
    <property type="project" value="UniProtKB-KW"/>
</dbReference>
<dbReference type="Pfam" id="PF00213">
    <property type="entry name" value="OSCP"/>
    <property type="match status" value="1"/>
</dbReference>
<keyword evidence="8" id="KW-1003">Cell membrane</keyword>
<evidence type="ECO:0000256" key="2">
    <source>
        <dbReference type="ARBA" id="ARBA00022448"/>
    </source>
</evidence>
<evidence type="ECO:0000256" key="8">
    <source>
        <dbReference type="HAMAP-Rule" id="MF_01416"/>
    </source>
</evidence>
<dbReference type="NCBIfam" id="TIGR01145">
    <property type="entry name" value="ATP_synt_delta"/>
    <property type="match status" value="1"/>
</dbReference>
<evidence type="ECO:0000256" key="3">
    <source>
        <dbReference type="ARBA" id="ARBA00022781"/>
    </source>
</evidence>
<dbReference type="HAMAP" id="MF_01416">
    <property type="entry name" value="ATP_synth_delta_bact"/>
    <property type="match status" value="1"/>
</dbReference>
<evidence type="ECO:0000256" key="5">
    <source>
        <dbReference type="ARBA" id="ARBA00023136"/>
    </source>
</evidence>
<dbReference type="PANTHER" id="PTHR11910">
    <property type="entry name" value="ATP SYNTHASE DELTA CHAIN"/>
    <property type="match status" value="1"/>
</dbReference>
<keyword evidence="10" id="KW-1185">Reference proteome</keyword>
<dbReference type="GO" id="GO:0046933">
    <property type="term" value="F:proton-transporting ATP synthase activity, rotational mechanism"/>
    <property type="evidence" value="ECO:0007669"/>
    <property type="project" value="UniProtKB-UniRule"/>
</dbReference>
<dbReference type="Gene3D" id="1.10.520.20">
    <property type="entry name" value="N-terminal domain of the delta subunit of the F1F0-ATP synthase"/>
    <property type="match status" value="1"/>
</dbReference>
<dbReference type="RefSeq" id="WP_239672380.1">
    <property type="nucleotide sequence ID" value="NZ_CP049742.1"/>
</dbReference>
<evidence type="ECO:0000256" key="6">
    <source>
        <dbReference type="ARBA" id="ARBA00023196"/>
    </source>
</evidence>
<gene>
    <name evidence="8" type="primary">atpH</name>
    <name evidence="9" type="ORF">G8O30_12430</name>
</gene>
<comment type="similarity">
    <text evidence="8">Belongs to the ATPase delta chain family.</text>
</comment>
<keyword evidence="2 8" id="KW-0813">Transport</keyword>
<reference evidence="9 10" key="1">
    <citation type="submission" date="2019-07" db="EMBL/GenBank/DDBJ databases">
        <title>Genome sequence of 2 isolates from Red Sea Mangroves.</title>
        <authorList>
            <person name="Sefrji F."/>
            <person name="Michoud G."/>
            <person name="Merlino G."/>
            <person name="Daffonchio D."/>
        </authorList>
    </citation>
    <scope>NUCLEOTIDE SEQUENCE [LARGE SCALE GENOMIC DNA]</scope>
    <source>
        <strain evidence="9 10">R1DC41</strain>
    </source>
</reference>
<keyword evidence="3 8" id="KW-0375">Hydrogen ion transport</keyword>
<keyword evidence="5 8" id="KW-0472">Membrane</keyword>
<comment type="subcellular location">
    <subcellularLocation>
        <location evidence="8">Cell membrane</location>
        <topology evidence="8">Peripheral membrane protein</topology>
    </subcellularLocation>
    <subcellularLocation>
        <location evidence="1">Membrane</location>
    </subcellularLocation>
</comment>
<evidence type="ECO:0000313" key="9">
    <source>
        <dbReference type="EMBL" id="QPC47705.1"/>
    </source>
</evidence>
<comment type="function">
    <text evidence="8">This protein is part of the stalk that links CF(0) to CF(1). It either transmits conformational changes from CF(0) to CF(1) or is implicated in proton conduction.</text>
</comment>
<dbReference type="NCBIfam" id="NF004403">
    <property type="entry name" value="PRK05758.2-4"/>
    <property type="match status" value="1"/>
</dbReference>
<dbReference type="InterPro" id="IPR026015">
    <property type="entry name" value="ATP_synth_OSCP/delta_N_sf"/>
</dbReference>
<keyword evidence="4 8" id="KW-0406">Ion transport</keyword>
<dbReference type="EMBL" id="CP049742">
    <property type="protein sequence ID" value="QPC47705.1"/>
    <property type="molecule type" value="Genomic_DNA"/>
</dbReference>
<dbReference type="GO" id="GO:0005886">
    <property type="term" value="C:plasma membrane"/>
    <property type="evidence" value="ECO:0007669"/>
    <property type="project" value="UniProtKB-SubCell"/>
</dbReference>
<keyword evidence="7 8" id="KW-0066">ATP synthesis</keyword>
<dbReference type="SUPFAM" id="SSF47928">
    <property type="entry name" value="N-terminal domain of the delta subunit of the F1F0-ATP synthase"/>
    <property type="match status" value="1"/>
</dbReference>
<dbReference type="InterPro" id="IPR020781">
    <property type="entry name" value="ATPase_OSCP/d_CS"/>
</dbReference>
<protein>
    <recommendedName>
        <fullName evidence="8">ATP synthase subunit delta</fullName>
    </recommendedName>
    <alternativeName>
        <fullName evidence="8">ATP synthase F(1) sector subunit delta</fullName>
    </alternativeName>
    <alternativeName>
        <fullName evidence="8">F-type ATPase subunit delta</fullName>
        <shortName evidence="8">F-ATPase subunit delta</shortName>
    </alternativeName>
</protein>
<proteinExistence type="inferred from homology"/>